<evidence type="ECO:0000256" key="3">
    <source>
        <dbReference type="ARBA" id="ARBA00023125"/>
    </source>
</evidence>
<name>A7H0X5_CAMC5</name>
<reference evidence="8" key="1">
    <citation type="submission" date="2016-07" db="EMBL/GenBank/DDBJ databases">
        <title>Comparative genomics of the Campylobacter concisus group.</title>
        <authorList>
            <person name="Miller W.G."/>
            <person name="Yee E."/>
            <person name="Chapman M.H."/>
            <person name="Huynh S."/>
            <person name="Bono J.L."/>
            <person name="On S.L.W."/>
            <person name="StLeger J."/>
            <person name="Foster G."/>
            <person name="Parker C.T."/>
        </authorList>
    </citation>
    <scope>NUCLEOTIDE SEQUENCE</scope>
    <source>
        <strain evidence="8">525.92</strain>
    </source>
</reference>
<dbReference type="KEGG" id="ccv:CCV52592_0063"/>
<dbReference type="HOGENOM" id="CLU_027562_0_0_7"/>
<evidence type="ECO:0000313" key="8">
    <source>
        <dbReference type="EMBL" id="EAU00342.1"/>
    </source>
</evidence>
<dbReference type="OrthoDB" id="9775880at2"/>
<dbReference type="InterPro" id="IPR002104">
    <property type="entry name" value="Integrase_catalytic"/>
</dbReference>
<dbReference type="GO" id="GO:0006310">
    <property type="term" value="P:DNA recombination"/>
    <property type="evidence" value="ECO:0007669"/>
    <property type="project" value="UniProtKB-KW"/>
</dbReference>
<comment type="similarity">
    <text evidence="1">Belongs to the 'phage' integrase family.</text>
</comment>
<dbReference type="InterPro" id="IPR011010">
    <property type="entry name" value="DNA_brk_join_enz"/>
</dbReference>
<feature type="domain" description="Core-binding (CB)" evidence="7">
    <location>
        <begin position="93"/>
        <end position="174"/>
    </location>
</feature>
<dbReference type="SUPFAM" id="SSF56349">
    <property type="entry name" value="DNA breaking-rejoining enzymes"/>
    <property type="match status" value="1"/>
</dbReference>
<dbReference type="PROSITE" id="PS51898">
    <property type="entry name" value="TYR_RECOMBINASE"/>
    <property type="match status" value="1"/>
</dbReference>
<dbReference type="Gene3D" id="3.30.160.390">
    <property type="entry name" value="Integrase, DNA-binding domain"/>
    <property type="match status" value="1"/>
</dbReference>
<evidence type="ECO:0000256" key="4">
    <source>
        <dbReference type="ARBA" id="ARBA00023172"/>
    </source>
</evidence>
<evidence type="ECO:0000259" key="7">
    <source>
        <dbReference type="PROSITE" id="PS51900"/>
    </source>
</evidence>
<keyword evidence="4" id="KW-0233">DNA recombination</keyword>
<dbReference type="GO" id="GO:0003677">
    <property type="term" value="F:DNA binding"/>
    <property type="evidence" value="ECO:0007669"/>
    <property type="project" value="UniProtKB-UniRule"/>
</dbReference>
<dbReference type="Pfam" id="PF13356">
    <property type="entry name" value="Arm-DNA-bind_3"/>
    <property type="match status" value="1"/>
</dbReference>
<evidence type="ECO:0000259" key="6">
    <source>
        <dbReference type="PROSITE" id="PS51898"/>
    </source>
</evidence>
<protein>
    <submittedName>
        <fullName evidence="8">Site-specific recombinase, phage integrase family (DUF4102 domain)</fullName>
    </submittedName>
</protein>
<dbReference type="AlphaFoldDB" id="A7H0X5"/>
<dbReference type="CDD" id="cd00801">
    <property type="entry name" value="INT_P4_C"/>
    <property type="match status" value="1"/>
</dbReference>
<organism evidence="8 9">
    <name type="scientific">Campylobacter curvus (strain 525.92)</name>
    <dbReference type="NCBI Taxonomy" id="360105"/>
    <lineage>
        <taxon>Bacteria</taxon>
        <taxon>Pseudomonadati</taxon>
        <taxon>Campylobacterota</taxon>
        <taxon>Epsilonproteobacteria</taxon>
        <taxon>Campylobacterales</taxon>
        <taxon>Campylobacteraceae</taxon>
        <taxon>Campylobacter</taxon>
    </lineage>
</organism>
<dbReference type="Proteomes" id="UP000006380">
    <property type="component" value="Chromosome"/>
</dbReference>
<dbReference type="InterPro" id="IPR050808">
    <property type="entry name" value="Phage_Integrase"/>
</dbReference>
<dbReference type="InterPro" id="IPR038488">
    <property type="entry name" value="Integrase_DNA-bd_sf"/>
</dbReference>
<keyword evidence="9" id="KW-1185">Reference proteome</keyword>
<dbReference type="InterPro" id="IPR010998">
    <property type="entry name" value="Integrase_recombinase_N"/>
</dbReference>
<dbReference type="Gene3D" id="1.10.443.10">
    <property type="entry name" value="Intergrase catalytic core"/>
    <property type="match status" value="1"/>
</dbReference>
<dbReference type="PROSITE" id="PS51900">
    <property type="entry name" value="CB"/>
    <property type="match status" value="1"/>
</dbReference>
<feature type="domain" description="Tyr recombinase" evidence="6">
    <location>
        <begin position="200"/>
        <end position="382"/>
    </location>
</feature>
<evidence type="ECO:0000313" key="9">
    <source>
        <dbReference type="Proteomes" id="UP000006380"/>
    </source>
</evidence>
<dbReference type="EMBL" id="CP000767">
    <property type="protein sequence ID" value="EAU00342.1"/>
    <property type="molecule type" value="Genomic_DNA"/>
</dbReference>
<dbReference type="InterPro" id="IPR013762">
    <property type="entry name" value="Integrase-like_cat_sf"/>
</dbReference>
<keyword evidence="2" id="KW-0229">DNA integration</keyword>
<evidence type="ECO:0000256" key="2">
    <source>
        <dbReference type="ARBA" id="ARBA00022908"/>
    </source>
</evidence>
<sequence>MSILNDSKIKALKPKEKRYKISDGDNLYIQVMPSGTKTFIYEFKSRSSGRYKRISLGQYPAISLLMAREKRLEFQKALANGDEPMSEAKQAMTSFEAVFDEWFKFKQKEVSTKQAFTHKRYYERFFLPKFGKDDIKTITKRQILEAVESLNKEAKFETLDRALSSISQLFRWAVMNEYLEHSPTYGIDKNALFKMPKVNHYAAIFDDDGIRKLVNNIKNYDGDIRVITAALFGLLSAQRPFNVRSAKWSEINFEKKIWEIPKEKMKMKEAHIVPLCSQAIKLLSSFKKYEFRSEFLFPSVKSTKIPISDNSVRSMLRNLGYTNDDIVPHGFRAMFSTICHEHIKEHGLEERIIELCLDHAERNKVKAAYNHAKNLKERAQLMQWWGDYLARLAPDL</sequence>
<dbReference type="RefSeq" id="WP_011992837.1">
    <property type="nucleotide sequence ID" value="NC_009715.2"/>
</dbReference>
<keyword evidence="3 5" id="KW-0238">DNA-binding</keyword>
<proteinExistence type="inferred from homology"/>
<gene>
    <name evidence="8" type="ORF">CCV52592_0063</name>
</gene>
<dbReference type="Pfam" id="PF00589">
    <property type="entry name" value="Phage_integrase"/>
    <property type="match status" value="1"/>
</dbReference>
<evidence type="ECO:0000256" key="5">
    <source>
        <dbReference type="PROSITE-ProRule" id="PRU01248"/>
    </source>
</evidence>
<dbReference type="GO" id="GO:0015074">
    <property type="term" value="P:DNA integration"/>
    <property type="evidence" value="ECO:0007669"/>
    <property type="project" value="UniProtKB-KW"/>
</dbReference>
<dbReference type="InterPro" id="IPR025166">
    <property type="entry name" value="Integrase_DNA_bind_dom"/>
</dbReference>
<evidence type="ECO:0000256" key="1">
    <source>
        <dbReference type="ARBA" id="ARBA00008857"/>
    </source>
</evidence>
<dbReference type="Pfam" id="PF22022">
    <property type="entry name" value="Phage_int_M"/>
    <property type="match status" value="1"/>
</dbReference>
<dbReference type="PANTHER" id="PTHR30629">
    <property type="entry name" value="PROPHAGE INTEGRASE"/>
    <property type="match status" value="1"/>
</dbReference>
<dbReference type="InterPro" id="IPR044068">
    <property type="entry name" value="CB"/>
</dbReference>
<dbReference type="PANTHER" id="PTHR30629:SF2">
    <property type="entry name" value="PROPHAGE INTEGRASE INTS-RELATED"/>
    <property type="match status" value="1"/>
</dbReference>
<dbReference type="Gene3D" id="1.10.150.130">
    <property type="match status" value="1"/>
</dbReference>
<dbReference type="InterPro" id="IPR053876">
    <property type="entry name" value="Phage_int_M"/>
</dbReference>
<accession>A7H0X5</accession>